<dbReference type="RefSeq" id="WP_378294899.1">
    <property type="nucleotide sequence ID" value="NZ_JBHULE010000035.1"/>
</dbReference>
<dbReference type="EMBL" id="JBHULE010000035">
    <property type="protein sequence ID" value="MFD2565070.1"/>
    <property type="molecule type" value="Genomic_DNA"/>
</dbReference>
<feature type="transmembrane region" description="Helical" evidence="1">
    <location>
        <begin position="451"/>
        <end position="471"/>
    </location>
</feature>
<dbReference type="PANTHER" id="PTHR48079">
    <property type="entry name" value="PROTEIN YEEZ"/>
    <property type="match status" value="1"/>
</dbReference>
<comment type="caution">
    <text evidence="3">The sequence shown here is derived from an EMBL/GenBank/DDBJ whole genome shotgun (WGS) entry which is preliminary data.</text>
</comment>
<keyword evidence="1" id="KW-0472">Membrane</keyword>
<keyword evidence="1" id="KW-1133">Transmembrane helix</keyword>
<dbReference type="Proteomes" id="UP001597319">
    <property type="component" value="Unassembled WGS sequence"/>
</dbReference>
<sequence>MRILLTGANGYIGMRLLPLLLDSGHDVICAVRDKDRFSIDGEMAKKVSIVEIDFLDDPDPNILPKDIDAAYYLIHSMSSSTSDFDKKEEISAQNFNKYVAQTNIKQVIYLSGIVNEKNLSKHLWSRKNVEETLYEGDFNLTVLRSGIIVGSGSSSFEIIRDLCEKLPIMITPKWVNTKTHPIAVRDVLSFMTGVLGNSQCYNQSFDISGPNVITYKQMLLLYAKVRGIKLFIFTLPVMTPRLSSYWLYFVTSTSYKLALNLVDSMSVPVVANDNRLQNILGIEPMTYTKALELAFIKIEQNQVVSSWKDSMVSGRFDQDIQKYVTVPKKGCLRDKKKIKVTDPNQVVEKIWAIGGETGWYYGDWMWKIRGYIDKFFGGVGLRRGRTNPDKIYSGDALDFWRVLVADKDKKRLLLFAEMKVPGEAWLEFDIDENNVLHQTATFRPKGIWGRLYWYLMVPFHYFIFGGMIRNITSEKTK</sequence>
<accession>A0ABW5LJU1</accession>
<evidence type="ECO:0000313" key="3">
    <source>
        <dbReference type="EMBL" id="MFD2565070.1"/>
    </source>
</evidence>
<protein>
    <submittedName>
        <fullName evidence="3">SDR family oxidoreductase</fullName>
    </submittedName>
</protein>
<evidence type="ECO:0000259" key="2">
    <source>
        <dbReference type="Pfam" id="PF13460"/>
    </source>
</evidence>
<dbReference type="SUPFAM" id="SSF51735">
    <property type="entry name" value="NAD(P)-binding Rossmann-fold domains"/>
    <property type="match status" value="1"/>
</dbReference>
<dbReference type="InterPro" id="IPR021295">
    <property type="entry name" value="DUF2867"/>
</dbReference>
<organism evidence="3 4">
    <name type="scientific">Aquimarina rubra</name>
    <dbReference type="NCBI Taxonomy" id="1920033"/>
    <lineage>
        <taxon>Bacteria</taxon>
        <taxon>Pseudomonadati</taxon>
        <taxon>Bacteroidota</taxon>
        <taxon>Flavobacteriia</taxon>
        <taxon>Flavobacteriales</taxon>
        <taxon>Flavobacteriaceae</taxon>
        <taxon>Aquimarina</taxon>
    </lineage>
</organism>
<dbReference type="InterPro" id="IPR036291">
    <property type="entry name" value="NAD(P)-bd_dom_sf"/>
</dbReference>
<keyword evidence="4" id="KW-1185">Reference proteome</keyword>
<dbReference type="PANTHER" id="PTHR48079:SF6">
    <property type="entry name" value="NAD(P)-BINDING DOMAIN-CONTAINING PROTEIN-RELATED"/>
    <property type="match status" value="1"/>
</dbReference>
<feature type="domain" description="NAD(P)-binding" evidence="2">
    <location>
        <begin position="7"/>
        <end position="133"/>
    </location>
</feature>
<dbReference type="Gene3D" id="3.40.50.720">
    <property type="entry name" value="NAD(P)-binding Rossmann-like Domain"/>
    <property type="match status" value="1"/>
</dbReference>
<gene>
    <name evidence="3" type="ORF">ACFSR1_20495</name>
</gene>
<name>A0ABW5LJU1_9FLAO</name>
<reference evidence="4" key="1">
    <citation type="journal article" date="2019" name="Int. J. Syst. Evol. Microbiol.">
        <title>The Global Catalogue of Microorganisms (GCM) 10K type strain sequencing project: providing services to taxonomists for standard genome sequencing and annotation.</title>
        <authorList>
            <consortium name="The Broad Institute Genomics Platform"/>
            <consortium name="The Broad Institute Genome Sequencing Center for Infectious Disease"/>
            <person name="Wu L."/>
            <person name="Ma J."/>
        </authorList>
    </citation>
    <scope>NUCLEOTIDE SEQUENCE [LARGE SCALE GENOMIC DNA]</scope>
    <source>
        <strain evidence="4">KCTC 52274</strain>
    </source>
</reference>
<dbReference type="InterPro" id="IPR016040">
    <property type="entry name" value="NAD(P)-bd_dom"/>
</dbReference>
<keyword evidence="1" id="KW-0812">Transmembrane</keyword>
<proteinExistence type="predicted"/>
<evidence type="ECO:0000313" key="4">
    <source>
        <dbReference type="Proteomes" id="UP001597319"/>
    </source>
</evidence>
<dbReference type="Pfam" id="PF13460">
    <property type="entry name" value="NAD_binding_10"/>
    <property type="match status" value="1"/>
</dbReference>
<dbReference type="InterPro" id="IPR051783">
    <property type="entry name" value="NAD(P)-dependent_oxidoreduct"/>
</dbReference>
<dbReference type="Pfam" id="PF11066">
    <property type="entry name" value="DUF2867"/>
    <property type="match status" value="1"/>
</dbReference>
<evidence type="ECO:0000256" key="1">
    <source>
        <dbReference type="SAM" id="Phobius"/>
    </source>
</evidence>